<sequence>MNATLCTPDIYKSTNPLQVQESQEMTNSYATEPMLRVSDILKEMPRTHEREAHRSEQDEIEEMYSEFEEAISRRSGALRLALINTDAMQRTSRRVRKTVDRSSLYRSLITAGIAFNCLLLGFDLMGLLVLLGR</sequence>
<comment type="caution">
    <text evidence="2">The sequence shown here is derived from an EMBL/GenBank/DDBJ whole genome shotgun (WGS) entry which is preliminary data.</text>
</comment>
<dbReference type="EMBL" id="QKUF01000035">
    <property type="protein sequence ID" value="PZW22189.1"/>
    <property type="molecule type" value="Genomic_DNA"/>
</dbReference>
<reference evidence="2 3" key="1">
    <citation type="submission" date="2018-06" db="EMBL/GenBank/DDBJ databases">
        <title>Genomic Encyclopedia of Archaeal and Bacterial Type Strains, Phase II (KMG-II): from individual species to whole genera.</title>
        <authorList>
            <person name="Goeker M."/>
        </authorList>
    </citation>
    <scope>NUCLEOTIDE SEQUENCE [LARGE SCALE GENOMIC DNA]</scope>
    <source>
        <strain evidence="2 3">ATCC BAA-1881</strain>
    </source>
</reference>
<keyword evidence="3" id="KW-1185">Reference proteome</keyword>
<evidence type="ECO:0000313" key="3">
    <source>
        <dbReference type="Proteomes" id="UP000248806"/>
    </source>
</evidence>
<proteinExistence type="predicted"/>
<feature type="transmembrane region" description="Helical" evidence="1">
    <location>
        <begin position="104"/>
        <end position="131"/>
    </location>
</feature>
<gene>
    <name evidence="2" type="ORF">EI42_05591</name>
</gene>
<keyword evidence="1" id="KW-0472">Membrane</keyword>
<accession>A0A326UB96</accession>
<dbReference type="Proteomes" id="UP000248806">
    <property type="component" value="Unassembled WGS sequence"/>
</dbReference>
<protein>
    <submittedName>
        <fullName evidence="2">Uncharacterized protein</fullName>
    </submittedName>
</protein>
<keyword evidence="1" id="KW-1133">Transmembrane helix</keyword>
<keyword evidence="1" id="KW-0812">Transmembrane</keyword>
<name>A0A326UB96_THEHA</name>
<dbReference type="AlphaFoldDB" id="A0A326UB96"/>
<evidence type="ECO:0000313" key="2">
    <source>
        <dbReference type="EMBL" id="PZW22189.1"/>
    </source>
</evidence>
<organism evidence="2 3">
    <name type="scientific">Thermosporothrix hazakensis</name>
    <dbReference type="NCBI Taxonomy" id="644383"/>
    <lineage>
        <taxon>Bacteria</taxon>
        <taxon>Bacillati</taxon>
        <taxon>Chloroflexota</taxon>
        <taxon>Ktedonobacteria</taxon>
        <taxon>Ktedonobacterales</taxon>
        <taxon>Thermosporotrichaceae</taxon>
        <taxon>Thermosporothrix</taxon>
    </lineage>
</organism>
<dbReference type="RefSeq" id="WP_111325834.1">
    <property type="nucleotide sequence ID" value="NZ_BIFX01000001.1"/>
</dbReference>
<evidence type="ECO:0000256" key="1">
    <source>
        <dbReference type="SAM" id="Phobius"/>
    </source>
</evidence>